<dbReference type="EMBL" id="JAQMRD010000025">
    <property type="protein sequence ID" value="MDB9224443.1"/>
    <property type="molecule type" value="Genomic_DNA"/>
</dbReference>
<dbReference type="PROSITE" id="PS00198">
    <property type="entry name" value="4FE4S_FER_1"/>
    <property type="match status" value="1"/>
</dbReference>
<dbReference type="Proteomes" id="UP001212263">
    <property type="component" value="Unassembled WGS sequence"/>
</dbReference>
<keyword evidence="4" id="KW-0411">Iron-sulfur</keyword>
<evidence type="ECO:0000256" key="2">
    <source>
        <dbReference type="ARBA" id="ARBA00022723"/>
    </source>
</evidence>
<reference evidence="6" key="2">
    <citation type="submission" date="2022-01" db="EMBL/GenBank/DDBJ databases">
        <title>Collection of gut derived symbiotic bacterial strains cultured from healthy donors.</title>
        <authorList>
            <person name="Lin H."/>
            <person name="Kohout C."/>
            <person name="Waligurski E."/>
            <person name="Pamer E.G."/>
        </authorList>
    </citation>
    <scope>NUCLEOTIDE SEQUENCE</scope>
    <source>
        <strain evidence="6">DFI.1.149</strain>
    </source>
</reference>
<keyword evidence="3" id="KW-0408">Iron</keyword>
<dbReference type="PROSITE" id="PS51379">
    <property type="entry name" value="4FE4S_FER_2"/>
    <property type="match status" value="2"/>
</dbReference>
<evidence type="ECO:0000313" key="8">
    <source>
        <dbReference type="EMBL" id="RGU55370.1"/>
    </source>
</evidence>
<evidence type="ECO:0000313" key="10">
    <source>
        <dbReference type="EMBL" id="RGY05885.1"/>
    </source>
</evidence>
<dbReference type="InterPro" id="IPR017896">
    <property type="entry name" value="4Fe4S_Fe-S-bd"/>
</dbReference>
<dbReference type="Proteomes" id="UP000283426">
    <property type="component" value="Unassembled WGS sequence"/>
</dbReference>
<proteinExistence type="predicted"/>
<dbReference type="GeneID" id="61276640"/>
<dbReference type="SUPFAM" id="SSF55021">
    <property type="entry name" value="ACT-like"/>
    <property type="match status" value="1"/>
</dbReference>
<evidence type="ECO:0000313" key="6">
    <source>
        <dbReference type="EMBL" id="MCG4960862.1"/>
    </source>
</evidence>
<dbReference type="OMA" id="IVCEQCI"/>
<accession>A0A1Y3YDT0</accession>
<dbReference type="Proteomes" id="UP000284434">
    <property type="component" value="Unassembled WGS sequence"/>
</dbReference>
<reference evidence="7" key="3">
    <citation type="submission" date="2023-01" db="EMBL/GenBank/DDBJ databases">
        <title>Human gut microbiome strain richness.</title>
        <authorList>
            <person name="Chen-Liaw A."/>
        </authorList>
    </citation>
    <scope>NUCLEOTIDE SEQUENCE</scope>
    <source>
        <strain evidence="7">RTP21484st1_B7_RTP21484_190118</strain>
    </source>
</reference>
<dbReference type="Gene3D" id="3.30.70.20">
    <property type="match status" value="1"/>
</dbReference>
<dbReference type="AlphaFoldDB" id="A0A1Y3YDT0"/>
<dbReference type="InterPro" id="IPR045865">
    <property type="entry name" value="ACT-like_dom_sf"/>
</dbReference>
<evidence type="ECO:0000313" key="9">
    <source>
        <dbReference type="EMBL" id="RGV20390.1"/>
    </source>
</evidence>
<dbReference type="GO" id="GO:0046872">
    <property type="term" value="F:metal ion binding"/>
    <property type="evidence" value="ECO:0007669"/>
    <property type="project" value="UniProtKB-KW"/>
</dbReference>
<dbReference type="InterPro" id="IPR050572">
    <property type="entry name" value="Fe-S_Ferredoxin"/>
</dbReference>
<dbReference type="Pfam" id="PF14697">
    <property type="entry name" value="Fer4_21"/>
    <property type="match status" value="1"/>
</dbReference>
<comment type="caution">
    <text evidence="10">The sequence shown here is derived from an EMBL/GenBank/DDBJ whole genome shotgun (WGS) entry which is preliminary data.</text>
</comment>
<keyword evidence="2" id="KW-0479">Metal-binding</keyword>
<evidence type="ECO:0000313" key="7">
    <source>
        <dbReference type="EMBL" id="MDB9224443.1"/>
    </source>
</evidence>
<reference evidence="11 12" key="1">
    <citation type="submission" date="2018-08" db="EMBL/GenBank/DDBJ databases">
        <title>A genome reference for cultivated species of the human gut microbiota.</title>
        <authorList>
            <person name="Zou Y."/>
            <person name="Xue W."/>
            <person name="Luo G."/>
        </authorList>
    </citation>
    <scope>NUCLEOTIDE SEQUENCE [LARGE SCALE GENOMIC DNA]</scope>
    <source>
        <strain evidence="9 11">AF14-6AC</strain>
        <strain evidence="8 12">AF16-14</strain>
        <strain evidence="10 13">OF03-11</strain>
    </source>
</reference>
<dbReference type="RefSeq" id="WP_013613557.1">
    <property type="nucleotide sequence ID" value="NZ_BAABYK010000001.1"/>
</dbReference>
<dbReference type="EMBL" id="QRYW01000040">
    <property type="protein sequence ID" value="RGV20390.1"/>
    <property type="molecule type" value="Genomic_DNA"/>
</dbReference>
<dbReference type="EMBL" id="QSCO01000015">
    <property type="protein sequence ID" value="RGY05885.1"/>
    <property type="molecule type" value="Genomic_DNA"/>
</dbReference>
<evidence type="ECO:0000313" key="13">
    <source>
        <dbReference type="Proteomes" id="UP000284434"/>
    </source>
</evidence>
<dbReference type="InterPro" id="IPR017900">
    <property type="entry name" value="4Fe4S_Fe_S_CS"/>
</dbReference>
<evidence type="ECO:0000256" key="1">
    <source>
        <dbReference type="ARBA" id="ARBA00022485"/>
    </source>
</evidence>
<dbReference type="SMART" id="SM00930">
    <property type="entry name" value="NIL"/>
    <property type="match status" value="1"/>
</dbReference>
<dbReference type="PANTHER" id="PTHR43687:SF1">
    <property type="entry name" value="FERREDOXIN III"/>
    <property type="match status" value="1"/>
</dbReference>
<dbReference type="InterPro" id="IPR018449">
    <property type="entry name" value="NIL_domain"/>
</dbReference>
<evidence type="ECO:0000256" key="4">
    <source>
        <dbReference type="ARBA" id="ARBA00023014"/>
    </source>
</evidence>
<organism evidence="10 13">
    <name type="scientific">Odoribacter splanchnicus</name>
    <dbReference type="NCBI Taxonomy" id="28118"/>
    <lineage>
        <taxon>Bacteria</taxon>
        <taxon>Pseudomonadati</taxon>
        <taxon>Bacteroidota</taxon>
        <taxon>Bacteroidia</taxon>
        <taxon>Bacteroidales</taxon>
        <taxon>Odoribacteraceae</taxon>
        <taxon>Odoribacter</taxon>
    </lineage>
</organism>
<gene>
    <name evidence="9" type="ORF">DWW24_16330</name>
    <name evidence="8" type="ORF">DWW57_12535</name>
    <name evidence="10" type="ORF">DXA53_11355</name>
    <name evidence="6" type="ORF">L0P03_13535</name>
    <name evidence="7" type="ORF">PN645_15750</name>
</gene>
<dbReference type="GO" id="GO:0051539">
    <property type="term" value="F:4 iron, 4 sulfur cluster binding"/>
    <property type="evidence" value="ECO:0007669"/>
    <property type="project" value="UniProtKB-KW"/>
</dbReference>
<keyword evidence="1" id="KW-0004">4Fe-4S</keyword>
<dbReference type="EMBL" id="QRYC01000018">
    <property type="protein sequence ID" value="RGU55370.1"/>
    <property type="molecule type" value="Genomic_DNA"/>
</dbReference>
<sequence length="137" mass="15000">MIKKVVLSFPVDATDRSLTYDLVKLYDIRINILKAEIQAGKSGNLLVELEADTDKLDQGIAYLIENGVTVSPVSSKVSYDASLCIDCGNCVSACFSHALTIGAPDWKLHFNPEKCIACKLCLKACPLKLFRIEFAEA</sequence>
<evidence type="ECO:0000259" key="5">
    <source>
        <dbReference type="PROSITE" id="PS51379"/>
    </source>
</evidence>
<dbReference type="Proteomes" id="UP000284243">
    <property type="component" value="Unassembled WGS sequence"/>
</dbReference>
<feature type="domain" description="4Fe-4S ferredoxin-type" evidence="5">
    <location>
        <begin position="106"/>
        <end position="135"/>
    </location>
</feature>
<dbReference type="EMBL" id="JAKNDN010000026">
    <property type="protein sequence ID" value="MCG4960862.1"/>
    <property type="molecule type" value="Genomic_DNA"/>
</dbReference>
<dbReference type="Proteomes" id="UP001199750">
    <property type="component" value="Unassembled WGS sequence"/>
</dbReference>
<evidence type="ECO:0000313" key="12">
    <source>
        <dbReference type="Proteomes" id="UP000284243"/>
    </source>
</evidence>
<evidence type="ECO:0000313" key="11">
    <source>
        <dbReference type="Proteomes" id="UP000283426"/>
    </source>
</evidence>
<evidence type="ECO:0000256" key="3">
    <source>
        <dbReference type="ARBA" id="ARBA00023004"/>
    </source>
</evidence>
<feature type="domain" description="4Fe-4S ferredoxin-type" evidence="5">
    <location>
        <begin position="75"/>
        <end position="104"/>
    </location>
</feature>
<name>A0A1Y3YDT0_9BACT</name>
<dbReference type="Gene3D" id="3.30.70.260">
    <property type="match status" value="1"/>
</dbReference>
<dbReference type="Pfam" id="PF09383">
    <property type="entry name" value="NIL"/>
    <property type="match status" value="1"/>
</dbReference>
<protein>
    <submittedName>
        <fullName evidence="6">4Fe-4S binding protein</fullName>
    </submittedName>
    <submittedName>
        <fullName evidence="10">4Fe-4S dicluster domain-containing protein</fullName>
    </submittedName>
</protein>
<dbReference type="PANTHER" id="PTHR43687">
    <property type="entry name" value="ADENYLYLSULFATE REDUCTASE, BETA SUBUNIT"/>
    <property type="match status" value="1"/>
</dbReference>
<dbReference type="SUPFAM" id="SSF54862">
    <property type="entry name" value="4Fe-4S ferredoxins"/>
    <property type="match status" value="1"/>
</dbReference>